<dbReference type="PROSITE" id="PS01186">
    <property type="entry name" value="EGF_2"/>
    <property type="match status" value="1"/>
</dbReference>
<evidence type="ECO:0000256" key="3">
    <source>
        <dbReference type="ARBA" id="ARBA00008216"/>
    </source>
</evidence>
<name>A0AAV2JIH1_KNICA</name>
<accession>A0AAV2JIH1</accession>
<keyword evidence="17" id="KW-1185">Reference proteome</keyword>
<evidence type="ECO:0000256" key="9">
    <source>
        <dbReference type="ARBA" id="ARBA00023030"/>
    </source>
</evidence>
<comment type="similarity">
    <text evidence="3">Belongs to the neuregulin family.</text>
</comment>
<keyword evidence="10 14" id="KW-0472">Membrane</keyword>
<dbReference type="GO" id="GO:0007399">
    <property type="term" value="P:nervous system development"/>
    <property type="evidence" value="ECO:0007669"/>
    <property type="project" value="InterPro"/>
</dbReference>
<dbReference type="PANTHER" id="PTHR11100:SF18">
    <property type="entry name" value="PRO-NEUREGULIN-3, MEMBRANE-BOUND ISOFORM"/>
    <property type="match status" value="1"/>
</dbReference>
<dbReference type="Gene3D" id="2.10.25.10">
    <property type="entry name" value="Laminin"/>
    <property type="match status" value="1"/>
</dbReference>
<comment type="caution">
    <text evidence="12">Lacks conserved residue(s) required for the propagation of feature annotation.</text>
</comment>
<dbReference type="InterPro" id="IPR000742">
    <property type="entry name" value="EGF"/>
</dbReference>
<feature type="disulfide bond" evidence="12">
    <location>
        <begin position="47"/>
        <end position="56"/>
    </location>
</feature>
<evidence type="ECO:0000256" key="5">
    <source>
        <dbReference type="ARBA" id="ARBA00022525"/>
    </source>
</evidence>
<evidence type="ECO:0000256" key="10">
    <source>
        <dbReference type="ARBA" id="ARBA00023136"/>
    </source>
</evidence>
<evidence type="ECO:0000256" key="6">
    <source>
        <dbReference type="ARBA" id="ARBA00022536"/>
    </source>
</evidence>
<dbReference type="GO" id="GO:0005615">
    <property type="term" value="C:extracellular space"/>
    <property type="evidence" value="ECO:0007669"/>
    <property type="project" value="TreeGrafter"/>
</dbReference>
<dbReference type="EMBL" id="OZ035835">
    <property type="protein sequence ID" value="CAL1577265.1"/>
    <property type="molecule type" value="Genomic_DNA"/>
</dbReference>
<evidence type="ECO:0000256" key="12">
    <source>
        <dbReference type="PROSITE-ProRule" id="PRU00076"/>
    </source>
</evidence>
<sequence length="395" mass="44480">MRASPTVPPLHSEHFKSCHEKDLSYCLNGGECFVIETLSGPHKHCKCLEGYQGIRCDQFLPKTDSVLSDPNHLGIEFMESKEASKRQVLSITSIVTAISLLGLVCMALYHRNKRHREKLQAHLKEHQTLKNYNSHHALGEDRPPSSSVQTYQNYKKLFQCPESSLNHCSISNSFCRCSRTATPPRKGLTFFSSGPHVSALSKPASFPRGRLQMGLPKCSDAAYKHLRDRDPSRPDPQPLKGSGSQSDCHYSDLCQDTFLHIRSPVQDNKDKTSTFYLQSTNPPMEQRLHEEPALCPSSIPIIPSIHCHYDVEVSHQRTLADQHEHSVAQQQEHATLLLEDAQQQLKAVAQCKHARPTAILEANETVCFLHPNAKSTTREPQIQILSRSKTRLSEQ</sequence>
<proteinExistence type="inferred from homology"/>
<dbReference type="InterPro" id="IPR040180">
    <property type="entry name" value="Neuregulin"/>
</dbReference>
<feature type="region of interest" description="Disordered" evidence="13">
    <location>
        <begin position="226"/>
        <end position="247"/>
    </location>
</feature>
<keyword evidence="8 14" id="KW-1133">Transmembrane helix</keyword>
<dbReference type="PROSITE" id="PS50026">
    <property type="entry name" value="EGF_3"/>
    <property type="match status" value="1"/>
</dbReference>
<organism evidence="16 17">
    <name type="scientific">Knipowitschia caucasica</name>
    <name type="common">Caucasian dwarf goby</name>
    <name type="synonym">Pomatoschistus caucasicus</name>
    <dbReference type="NCBI Taxonomy" id="637954"/>
    <lineage>
        <taxon>Eukaryota</taxon>
        <taxon>Metazoa</taxon>
        <taxon>Chordata</taxon>
        <taxon>Craniata</taxon>
        <taxon>Vertebrata</taxon>
        <taxon>Euteleostomi</taxon>
        <taxon>Actinopterygii</taxon>
        <taxon>Neopterygii</taxon>
        <taxon>Teleostei</taxon>
        <taxon>Neoteleostei</taxon>
        <taxon>Acanthomorphata</taxon>
        <taxon>Gobiaria</taxon>
        <taxon>Gobiiformes</taxon>
        <taxon>Gobioidei</taxon>
        <taxon>Gobiidae</taxon>
        <taxon>Gobiinae</taxon>
        <taxon>Knipowitschia</taxon>
    </lineage>
</organism>
<protein>
    <recommendedName>
        <fullName evidence="15">EGF-like domain-containing protein</fullName>
    </recommendedName>
</protein>
<dbReference type="GO" id="GO:0008083">
    <property type="term" value="F:growth factor activity"/>
    <property type="evidence" value="ECO:0007669"/>
    <property type="project" value="UniProtKB-KW"/>
</dbReference>
<reference evidence="16 17" key="1">
    <citation type="submission" date="2024-04" db="EMBL/GenBank/DDBJ databases">
        <authorList>
            <person name="Waldvogel A.-M."/>
            <person name="Schoenle A."/>
        </authorList>
    </citation>
    <scope>NUCLEOTIDE SEQUENCE [LARGE SCALE GENOMIC DNA]</scope>
</reference>
<dbReference type="SUPFAM" id="SSF57196">
    <property type="entry name" value="EGF/Laminin"/>
    <property type="match status" value="1"/>
</dbReference>
<dbReference type="PROSITE" id="PS00022">
    <property type="entry name" value="EGF_1"/>
    <property type="match status" value="1"/>
</dbReference>
<keyword evidence="9" id="KW-0339">Growth factor</keyword>
<evidence type="ECO:0000256" key="11">
    <source>
        <dbReference type="ARBA" id="ARBA00023157"/>
    </source>
</evidence>
<evidence type="ECO:0000313" key="17">
    <source>
        <dbReference type="Proteomes" id="UP001497482"/>
    </source>
</evidence>
<evidence type="ECO:0000256" key="4">
    <source>
        <dbReference type="ARBA" id="ARBA00022475"/>
    </source>
</evidence>
<evidence type="ECO:0000256" key="13">
    <source>
        <dbReference type="SAM" id="MobiDB-lite"/>
    </source>
</evidence>
<keyword evidence="6 12" id="KW-0245">EGF-like domain</keyword>
<dbReference type="AlphaFoldDB" id="A0AAV2JIH1"/>
<dbReference type="GO" id="GO:0005886">
    <property type="term" value="C:plasma membrane"/>
    <property type="evidence" value="ECO:0007669"/>
    <property type="project" value="UniProtKB-SubCell"/>
</dbReference>
<evidence type="ECO:0000256" key="2">
    <source>
        <dbReference type="ARBA" id="ARBA00004613"/>
    </source>
</evidence>
<keyword evidence="11 12" id="KW-1015">Disulfide bond</keyword>
<feature type="domain" description="EGF-like" evidence="15">
    <location>
        <begin position="14"/>
        <end position="57"/>
    </location>
</feature>
<dbReference type="GO" id="GO:0048513">
    <property type="term" value="P:animal organ development"/>
    <property type="evidence" value="ECO:0007669"/>
    <property type="project" value="TreeGrafter"/>
</dbReference>
<gene>
    <name evidence="16" type="ORF">KC01_LOCUS8638</name>
</gene>
<evidence type="ECO:0000256" key="1">
    <source>
        <dbReference type="ARBA" id="ARBA00004251"/>
    </source>
</evidence>
<keyword evidence="7 14" id="KW-0812">Transmembrane</keyword>
<dbReference type="GO" id="GO:0035556">
    <property type="term" value="P:intracellular signal transduction"/>
    <property type="evidence" value="ECO:0007669"/>
    <property type="project" value="TreeGrafter"/>
</dbReference>
<evidence type="ECO:0000256" key="8">
    <source>
        <dbReference type="ARBA" id="ARBA00022989"/>
    </source>
</evidence>
<dbReference type="GO" id="GO:0045499">
    <property type="term" value="F:chemorepellent activity"/>
    <property type="evidence" value="ECO:0007669"/>
    <property type="project" value="TreeGrafter"/>
</dbReference>
<evidence type="ECO:0000259" key="15">
    <source>
        <dbReference type="PROSITE" id="PS50026"/>
    </source>
</evidence>
<evidence type="ECO:0000256" key="14">
    <source>
        <dbReference type="SAM" id="Phobius"/>
    </source>
</evidence>
<evidence type="ECO:0000313" key="16">
    <source>
        <dbReference type="EMBL" id="CAL1577265.1"/>
    </source>
</evidence>
<dbReference type="PANTHER" id="PTHR11100">
    <property type="entry name" value="HEREGULIN-NEUREGULIN FAMILY MEMBER"/>
    <property type="match status" value="1"/>
</dbReference>
<keyword evidence="5" id="KW-0964">Secreted</keyword>
<comment type="subcellular location">
    <subcellularLocation>
        <location evidence="1">Cell membrane</location>
        <topology evidence="1">Single-pass type I membrane protein</topology>
    </subcellularLocation>
    <subcellularLocation>
        <location evidence="2">Secreted</location>
    </subcellularLocation>
</comment>
<evidence type="ECO:0000256" key="7">
    <source>
        <dbReference type="ARBA" id="ARBA00022692"/>
    </source>
</evidence>
<feature type="transmembrane region" description="Helical" evidence="14">
    <location>
        <begin position="88"/>
        <end position="109"/>
    </location>
</feature>
<dbReference type="Proteomes" id="UP001497482">
    <property type="component" value="Chromosome 13"/>
</dbReference>
<keyword evidence="4" id="KW-1003">Cell membrane</keyword>